<protein>
    <recommendedName>
        <fullName evidence="8">allantoinase</fullName>
        <ecNumber evidence="8">3.5.2.5</ecNumber>
    </recommendedName>
</protein>
<evidence type="ECO:0000256" key="1">
    <source>
        <dbReference type="ARBA" id="ARBA00001947"/>
    </source>
</evidence>
<dbReference type="Gene3D" id="3.20.20.140">
    <property type="entry name" value="Metal-dependent hydrolases"/>
    <property type="match status" value="1"/>
</dbReference>
<dbReference type="FunFam" id="3.20.20.140:FF:000174">
    <property type="entry name" value="Dihydropyrimidinase-related protein 2"/>
    <property type="match status" value="1"/>
</dbReference>
<dbReference type="GO" id="GO:0000256">
    <property type="term" value="P:allantoin catabolic process"/>
    <property type="evidence" value="ECO:0007669"/>
    <property type="project" value="InterPro"/>
</dbReference>
<comment type="cofactor">
    <cofactor evidence="1">
        <name>Zn(2+)</name>
        <dbReference type="ChEBI" id="CHEBI:29105"/>
    </cofactor>
</comment>
<dbReference type="InterPro" id="IPR002195">
    <property type="entry name" value="Dihydroorotase_CS"/>
</dbReference>
<keyword evidence="9" id="KW-0479">Metal-binding</keyword>
<proteinExistence type="inferred from homology"/>
<comment type="pathway">
    <text evidence="3">Nitrogen metabolism; (S)-allantoin degradation; allantoate from (S)-allantoin: step 1/1.</text>
</comment>
<comment type="similarity">
    <text evidence="4">Belongs to the metallo-dependent hydrolases superfamily. Hydantoinase/dihydropyrimidinase family.</text>
</comment>
<feature type="domain" description="Amidohydrolase-related" evidence="12">
    <location>
        <begin position="47"/>
        <end position="423"/>
    </location>
</feature>
<comment type="function">
    <text evidence="2">Catalyzes the reversible cyclization of carbamoyl aspartate to dihydroorotate.</text>
</comment>
<evidence type="ECO:0000256" key="2">
    <source>
        <dbReference type="ARBA" id="ARBA00002368"/>
    </source>
</evidence>
<dbReference type="GO" id="GO:0004038">
    <property type="term" value="F:allantoinase activity"/>
    <property type="evidence" value="ECO:0007669"/>
    <property type="project" value="UniProtKB-EC"/>
</dbReference>
<comment type="similarity">
    <text evidence="5">Belongs to the metallo-dependent hydrolases superfamily. DHOase family. Class I DHOase subfamily.</text>
</comment>
<dbReference type="PROSITE" id="PS00482">
    <property type="entry name" value="DIHYDROOROTASE_1"/>
    <property type="match status" value="1"/>
</dbReference>
<accession>A0A4P7PVM2</accession>
<dbReference type="InterPro" id="IPR032466">
    <property type="entry name" value="Metal_Hydrolase"/>
</dbReference>
<evidence type="ECO:0000256" key="5">
    <source>
        <dbReference type="ARBA" id="ARBA00010286"/>
    </source>
</evidence>
<evidence type="ECO:0000313" key="13">
    <source>
        <dbReference type="EMBL" id="QBZ97963.1"/>
    </source>
</evidence>
<evidence type="ECO:0000256" key="8">
    <source>
        <dbReference type="ARBA" id="ARBA00012863"/>
    </source>
</evidence>
<gene>
    <name evidence="13" type="primary">allB_2</name>
    <name evidence="13" type="ORF">GS03_01462</name>
</gene>
<evidence type="ECO:0000259" key="12">
    <source>
        <dbReference type="Pfam" id="PF01979"/>
    </source>
</evidence>
<evidence type="ECO:0000256" key="4">
    <source>
        <dbReference type="ARBA" id="ARBA00008829"/>
    </source>
</evidence>
<sequence length="441" mass="48802">MHERKIYSNRVWVENKLQPATISFTNEKIISIDFKKLDDAEDYGNAVIMPGVIDVHVHINEPGRTEWEGFETATQAAAAGGSTTIIDMPLNASPVTTTLDAFNQKLEASKGKMNVNVGFYAGLIPGNAPHLESLIGAGVVGVKCFLTHSGIDEFPNVTEKDLDEAMPIIAKYNIPLLAHCELYDTEVECDFENNPTSYQHYLASRPKKWENDAIDLMIRMCRKHNCPVHIVHVASAEALSKIEAAKKEGLPITAETCTQYIFFNAEDIPDGNCIYKCAPPIREKANNEQLKSAFASGVLDFITTDHSPAPPNIKEMESGNLKKAWGGIAGIQFLLTASWTALKNTMSLDQFIPLVTSKPAAFIKASTKGTIQIDNDADFVIWNPDAIDLVKAEDIFFRYKISPYIAQNLNGQVLETIVNGTTVYHNKSIQNKNKGQWLLQK</sequence>
<dbReference type="EMBL" id="CP038810">
    <property type="protein sequence ID" value="QBZ97963.1"/>
    <property type="molecule type" value="Genomic_DNA"/>
</dbReference>
<dbReference type="InterPro" id="IPR050138">
    <property type="entry name" value="DHOase/Allantoinase_Hydrolase"/>
</dbReference>
<evidence type="ECO:0000313" key="14">
    <source>
        <dbReference type="Proteomes" id="UP000296862"/>
    </source>
</evidence>
<dbReference type="SUPFAM" id="SSF51338">
    <property type="entry name" value="Composite domain of metallo-dependent hydrolases"/>
    <property type="match status" value="1"/>
</dbReference>
<evidence type="ECO:0000256" key="9">
    <source>
        <dbReference type="ARBA" id="ARBA00022723"/>
    </source>
</evidence>
<evidence type="ECO:0000256" key="10">
    <source>
        <dbReference type="ARBA" id="ARBA00022801"/>
    </source>
</evidence>
<dbReference type="NCBIfam" id="TIGR03178">
    <property type="entry name" value="allantoinase"/>
    <property type="match status" value="1"/>
</dbReference>
<dbReference type="PANTHER" id="PTHR43668:SF2">
    <property type="entry name" value="ALLANTOINASE"/>
    <property type="match status" value="1"/>
</dbReference>
<keyword evidence="14" id="KW-1185">Reference proteome</keyword>
<organism evidence="13 14">
    <name type="scientific">Flavobacterium sangjuense</name>
    <dbReference type="NCBI Taxonomy" id="2518177"/>
    <lineage>
        <taxon>Bacteria</taxon>
        <taxon>Pseudomonadati</taxon>
        <taxon>Bacteroidota</taxon>
        <taxon>Flavobacteriia</taxon>
        <taxon>Flavobacteriales</taxon>
        <taxon>Flavobacteriaceae</taxon>
        <taxon>Flavobacterium</taxon>
    </lineage>
</organism>
<keyword evidence="10 13" id="KW-0378">Hydrolase</keyword>
<dbReference type="EC" id="3.5.2.5" evidence="8"/>
<comment type="similarity">
    <text evidence="6">Belongs to the metallo-dependent hydrolases superfamily. Allantoinase family.</text>
</comment>
<dbReference type="KEGG" id="fsn:GS03_01462"/>
<evidence type="ECO:0000256" key="3">
    <source>
        <dbReference type="ARBA" id="ARBA00004968"/>
    </source>
</evidence>
<dbReference type="InterPro" id="IPR006680">
    <property type="entry name" value="Amidohydro-rel"/>
</dbReference>
<comment type="subunit">
    <text evidence="7">Homotetramer.</text>
</comment>
<dbReference type="GO" id="GO:0005737">
    <property type="term" value="C:cytoplasm"/>
    <property type="evidence" value="ECO:0007669"/>
    <property type="project" value="TreeGrafter"/>
</dbReference>
<dbReference type="PANTHER" id="PTHR43668">
    <property type="entry name" value="ALLANTOINASE"/>
    <property type="match status" value="1"/>
</dbReference>
<dbReference type="GO" id="GO:0008270">
    <property type="term" value="F:zinc ion binding"/>
    <property type="evidence" value="ECO:0007669"/>
    <property type="project" value="InterPro"/>
</dbReference>
<dbReference type="Pfam" id="PF01979">
    <property type="entry name" value="Amidohydro_1"/>
    <property type="match status" value="1"/>
</dbReference>
<name>A0A4P7PVM2_9FLAO</name>
<dbReference type="GO" id="GO:0006145">
    <property type="term" value="P:purine nucleobase catabolic process"/>
    <property type="evidence" value="ECO:0007669"/>
    <property type="project" value="TreeGrafter"/>
</dbReference>
<dbReference type="Proteomes" id="UP000296862">
    <property type="component" value="Chromosome"/>
</dbReference>
<keyword evidence="11" id="KW-0862">Zinc</keyword>
<dbReference type="RefSeq" id="WP_168710284.1">
    <property type="nucleotide sequence ID" value="NZ_CP038810.1"/>
</dbReference>
<dbReference type="InterPro" id="IPR017593">
    <property type="entry name" value="Allantoinase"/>
</dbReference>
<dbReference type="InterPro" id="IPR011059">
    <property type="entry name" value="Metal-dep_hydrolase_composite"/>
</dbReference>
<dbReference type="AlphaFoldDB" id="A0A4P7PVM2"/>
<evidence type="ECO:0000256" key="6">
    <source>
        <dbReference type="ARBA" id="ARBA00010368"/>
    </source>
</evidence>
<reference evidence="13 14" key="1">
    <citation type="submission" date="2019-04" db="EMBL/GenBank/DDBJ databases">
        <title>Flavobacterium sp. GS03.</title>
        <authorList>
            <person name="Kim H."/>
        </authorList>
    </citation>
    <scope>NUCLEOTIDE SEQUENCE [LARGE SCALE GENOMIC DNA]</scope>
    <source>
        <strain evidence="13 14">GS03</strain>
    </source>
</reference>
<evidence type="ECO:0000256" key="7">
    <source>
        <dbReference type="ARBA" id="ARBA00011881"/>
    </source>
</evidence>
<evidence type="ECO:0000256" key="11">
    <source>
        <dbReference type="ARBA" id="ARBA00022833"/>
    </source>
</evidence>
<dbReference type="GO" id="GO:0050897">
    <property type="term" value="F:cobalt ion binding"/>
    <property type="evidence" value="ECO:0007669"/>
    <property type="project" value="InterPro"/>
</dbReference>
<dbReference type="SUPFAM" id="SSF51556">
    <property type="entry name" value="Metallo-dependent hydrolases"/>
    <property type="match status" value="1"/>
</dbReference>